<evidence type="ECO:0000256" key="5">
    <source>
        <dbReference type="SAM" id="MobiDB-lite"/>
    </source>
</evidence>
<feature type="transmembrane region" description="Helical" evidence="6">
    <location>
        <begin position="412"/>
        <end position="436"/>
    </location>
</feature>
<organism evidence="8 9">
    <name type="scientific">Ancylostoma ceylanicum</name>
    <dbReference type="NCBI Taxonomy" id="53326"/>
    <lineage>
        <taxon>Eukaryota</taxon>
        <taxon>Metazoa</taxon>
        <taxon>Ecdysozoa</taxon>
        <taxon>Nematoda</taxon>
        <taxon>Chromadorea</taxon>
        <taxon>Rhabditida</taxon>
        <taxon>Rhabditina</taxon>
        <taxon>Rhabditomorpha</taxon>
        <taxon>Strongyloidea</taxon>
        <taxon>Ancylostomatidae</taxon>
        <taxon>Ancylostomatinae</taxon>
        <taxon>Ancylostoma</taxon>
    </lineage>
</organism>
<keyword evidence="2 6" id="KW-0812">Transmembrane</keyword>
<dbReference type="InterPro" id="IPR005828">
    <property type="entry name" value="MFS_sugar_transport-like"/>
</dbReference>
<dbReference type="Pfam" id="PF00083">
    <property type="entry name" value="Sugar_tr"/>
    <property type="match status" value="1"/>
</dbReference>
<gene>
    <name evidence="8" type="primary">Acey_s0076.g994</name>
    <name evidence="8" type="ORF">Y032_0076g994</name>
</gene>
<dbReference type="Gene3D" id="1.20.1250.20">
    <property type="entry name" value="MFS general substrate transporter like domains"/>
    <property type="match status" value="1"/>
</dbReference>
<dbReference type="OrthoDB" id="3936150at2759"/>
<comment type="subcellular location">
    <subcellularLocation>
        <location evidence="1">Membrane</location>
        <topology evidence="1">Multi-pass membrane protein</topology>
    </subcellularLocation>
</comment>
<dbReference type="SUPFAM" id="SSF103473">
    <property type="entry name" value="MFS general substrate transporter"/>
    <property type="match status" value="1"/>
</dbReference>
<feature type="transmembrane region" description="Helical" evidence="6">
    <location>
        <begin position="484"/>
        <end position="508"/>
    </location>
</feature>
<feature type="transmembrane region" description="Helical" evidence="6">
    <location>
        <begin position="208"/>
        <end position="226"/>
    </location>
</feature>
<feature type="transmembrane region" description="Helical" evidence="6">
    <location>
        <begin position="547"/>
        <end position="567"/>
    </location>
</feature>
<evidence type="ECO:0000256" key="4">
    <source>
        <dbReference type="ARBA" id="ARBA00023136"/>
    </source>
</evidence>
<keyword evidence="9" id="KW-1185">Reference proteome</keyword>
<evidence type="ECO:0000313" key="9">
    <source>
        <dbReference type="Proteomes" id="UP000024635"/>
    </source>
</evidence>
<reference evidence="9" key="1">
    <citation type="journal article" date="2015" name="Nat. Genet.">
        <title>The genome and transcriptome of the zoonotic hookworm Ancylostoma ceylanicum identify infection-specific gene families.</title>
        <authorList>
            <person name="Schwarz E.M."/>
            <person name="Hu Y."/>
            <person name="Antoshechkin I."/>
            <person name="Miller M.M."/>
            <person name="Sternberg P.W."/>
            <person name="Aroian R.V."/>
        </authorList>
    </citation>
    <scope>NUCLEOTIDE SEQUENCE</scope>
    <source>
        <strain evidence="9">HY135</strain>
    </source>
</reference>
<dbReference type="EMBL" id="JARK01001412">
    <property type="protein sequence ID" value="EYC06459.1"/>
    <property type="molecule type" value="Genomic_DNA"/>
</dbReference>
<evidence type="ECO:0000256" key="6">
    <source>
        <dbReference type="SAM" id="Phobius"/>
    </source>
</evidence>
<evidence type="ECO:0000256" key="3">
    <source>
        <dbReference type="ARBA" id="ARBA00022989"/>
    </source>
</evidence>
<feature type="region of interest" description="Disordered" evidence="5">
    <location>
        <begin position="1"/>
        <end position="30"/>
    </location>
</feature>
<feature type="transmembrane region" description="Helical" evidence="6">
    <location>
        <begin position="265"/>
        <end position="288"/>
    </location>
</feature>
<dbReference type="InterPro" id="IPR020846">
    <property type="entry name" value="MFS_dom"/>
</dbReference>
<feature type="transmembrane region" description="Helical" evidence="6">
    <location>
        <begin position="383"/>
        <end position="400"/>
    </location>
</feature>
<dbReference type="Proteomes" id="UP000024635">
    <property type="component" value="Unassembled WGS sequence"/>
</dbReference>
<comment type="caution">
    <text evidence="8">The sequence shown here is derived from an EMBL/GenBank/DDBJ whole genome shotgun (WGS) entry which is preliminary data.</text>
</comment>
<dbReference type="GO" id="GO:0022857">
    <property type="term" value="F:transmembrane transporter activity"/>
    <property type="evidence" value="ECO:0007669"/>
    <property type="project" value="InterPro"/>
</dbReference>
<dbReference type="InterPro" id="IPR036259">
    <property type="entry name" value="MFS_trans_sf"/>
</dbReference>
<keyword evidence="3 6" id="KW-1133">Transmembrane helix</keyword>
<evidence type="ECO:0000256" key="1">
    <source>
        <dbReference type="ARBA" id="ARBA00004141"/>
    </source>
</evidence>
<evidence type="ECO:0000259" key="7">
    <source>
        <dbReference type="PROSITE" id="PS50850"/>
    </source>
</evidence>
<dbReference type="GO" id="GO:0016020">
    <property type="term" value="C:membrane"/>
    <property type="evidence" value="ECO:0007669"/>
    <property type="project" value="UniProtKB-SubCell"/>
</dbReference>
<name>A0A016TTU8_9BILA</name>
<dbReference type="AlphaFoldDB" id="A0A016TTU8"/>
<dbReference type="PANTHER" id="PTHR24064">
    <property type="entry name" value="SOLUTE CARRIER FAMILY 22 MEMBER"/>
    <property type="match status" value="1"/>
</dbReference>
<keyword evidence="4 6" id="KW-0472">Membrane</keyword>
<accession>A0A016TTU8</accession>
<feature type="transmembrane region" description="Helical" evidence="6">
    <location>
        <begin position="183"/>
        <end position="201"/>
    </location>
</feature>
<feature type="transmembrane region" description="Helical" evidence="6">
    <location>
        <begin position="294"/>
        <end position="312"/>
    </location>
</feature>
<dbReference type="CDD" id="cd17317">
    <property type="entry name" value="MFS_SLC22"/>
    <property type="match status" value="1"/>
</dbReference>
<feature type="domain" description="Major facilitator superfamily (MFS) profile" evidence="7">
    <location>
        <begin position="131"/>
        <end position="572"/>
    </location>
</feature>
<dbReference type="PROSITE" id="PS50850">
    <property type="entry name" value="MFS"/>
    <property type="match status" value="1"/>
</dbReference>
<feature type="transmembrane region" description="Helical" evidence="6">
    <location>
        <begin position="515"/>
        <end position="535"/>
    </location>
</feature>
<feature type="transmembrane region" description="Helical" evidence="6">
    <location>
        <begin position="457"/>
        <end position="478"/>
    </location>
</feature>
<sequence length="621" mass="69699">MISSATADSRQGDERPSSRASSTRSKSKSMERLVDISAQILLGASQNFDFDHVLSEVGDFGPYQILFFFIICLPASLPSAFSAFNQPFVVGSPPHHCRLPHDREDLRPKSSDQKVISCFQYNQTQVDAYRAFTSAPIDTYREHIDLVPCQMGWEYDNTTYTDSLVTEFNLVCDRQHWVEISTTSFYVGSFIGNFLFGYIADKFGRRRSFFIILTSLVVFGTINAFVKDIQSFIMMRFLTGLPFPALFQIPFIICMEFMGKSGRIFSGLMISLFFGAAMALLGILAMFIRRWRQLTFFCNAPFAVLFCYYFFLPESPRWLVSANKWEEAKVQLQRIARINGKQDVNVEELVEILKANQHLSAEDAKRSHNVTDLFRTPNLRKKTILVTYIWVMNAIIYNGLTLNVSNLPVDDYWSFIINGAVELPAYFIVWPLLQTIGRRYLILMSSSLGHCNISPGCRWTLASTMIVCGIGCVSAMFMPTDYPWLVASASFIGKFGVGSGFAVIYIFAGELYPTVVRAIGMGMSSMVAGSGLLLAPHIVKLGDYMKILPLLIMGLMALSAGICTFFLPETLGAPLPMTLEDAENFGKRQGLFTGASEKRKKRESAPLIASQFRNKTNSLIL</sequence>
<proteinExistence type="predicted"/>
<dbReference type="STRING" id="53326.A0A016TTU8"/>
<protein>
    <recommendedName>
        <fullName evidence="7">Major facilitator superfamily (MFS) profile domain-containing protein</fullName>
    </recommendedName>
</protein>
<evidence type="ECO:0000256" key="2">
    <source>
        <dbReference type="ARBA" id="ARBA00022692"/>
    </source>
</evidence>
<evidence type="ECO:0000313" key="8">
    <source>
        <dbReference type="EMBL" id="EYC06459.1"/>
    </source>
</evidence>
<feature type="transmembrane region" description="Helical" evidence="6">
    <location>
        <begin position="232"/>
        <end position="253"/>
    </location>
</feature>